<evidence type="ECO:0000313" key="5">
    <source>
        <dbReference type="Proteomes" id="UP001431775"/>
    </source>
</evidence>
<dbReference type="PROSITE" id="PS00092">
    <property type="entry name" value="N6_MTASE"/>
    <property type="match status" value="1"/>
</dbReference>
<reference evidence="4" key="1">
    <citation type="submission" date="2023-05" db="EMBL/GenBank/DDBJ databases">
        <title>Whole genome sequence of Commensalibacter sp.</title>
        <authorList>
            <person name="Charoenyingcharoen P."/>
            <person name="Yukphan P."/>
        </authorList>
    </citation>
    <scope>NUCLEOTIDE SEQUENCE</scope>
    <source>
        <strain evidence="4">TBRC 10068</strain>
    </source>
</reference>
<dbReference type="InterPro" id="IPR002052">
    <property type="entry name" value="DNA_methylase_N6_adenine_CS"/>
</dbReference>
<dbReference type="GO" id="GO:0032259">
    <property type="term" value="P:methylation"/>
    <property type="evidence" value="ECO:0007669"/>
    <property type="project" value="UniProtKB-KW"/>
</dbReference>
<dbReference type="Gene3D" id="3.40.50.150">
    <property type="entry name" value="Vaccinia Virus protein VP39"/>
    <property type="match status" value="1"/>
</dbReference>
<dbReference type="RefSeq" id="WP_281461419.1">
    <property type="nucleotide sequence ID" value="NZ_JASBAN010000001.1"/>
</dbReference>
<organism evidence="4 5">
    <name type="scientific">Commensalibacter nepenthis</name>
    <dbReference type="NCBI Taxonomy" id="3043872"/>
    <lineage>
        <taxon>Bacteria</taxon>
        <taxon>Pseudomonadati</taxon>
        <taxon>Pseudomonadota</taxon>
        <taxon>Alphaproteobacteria</taxon>
        <taxon>Acetobacterales</taxon>
        <taxon>Acetobacteraceae</taxon>
    </lineage>
</organism>
<gene>
    <name evidence="4" type="ORF">QJV33_00220</name>
</gene>
<keyword evidence="1 4" id="KW-0489">Methyltransferase</keyword>
<dbReference type="SUPFAM" id="SSF53335">
    <property type="entry name" value="S-adenosyl-L-methionine-dependent methyltransferases"/>
    <property type="match status" value="1"/>
</dbReference>
<dbReference type="Pfam" id="PF05175">
    <property type="entry name" value="MTS"/>
    <property type="match status" value="1"/>
</dbReference>
<evidence type="ECO:0000256" key="1">
    <source>
        <dbReference type="ARBA" id="ARBA00022603"/>
    </source>
</evidence>
<feature type="domain" description="Methyltransferase small" evidence="3">
    <location>
        <begin position="65"/>
        <end position="150"/>
    </location>
</feature>
<dbReference type="CDD" id="cd02440">
    <property type="entry name" value="AdoMet_MTases"/>
    <property type="match status" value="1"/>
</dbReference>
<proteinExistence type="predicted"/>
<name>A0ABT6Q4R1_9PROT</name>
<keyword evidence="5" id="KW-1185">Reference proteome</keyword>
<evidence type="ECO:0000313" key="4">
    <source>
        <dbReference type="EMBL" id="MDI2111727.1"/>
    </source>
</evidence>
<evidence type="ECO:0000259" key="3">
    <source>
        <dbReference type="Pfam" id="PF05175"/>
    </source>
</evidence>
<dbReference type="EMBL" id="JASBAN010000001">
    <property type="protein sequence ID" value="MDI2111727.1"/>
    <property type="molecule type" value="Genomic_DNA"/>
</dbReference>
<dbReference type="InterPro" id="IPR029063">
    <property type="entry name" value="SAM-dependent_MTases_sf"/>
</dbReference>
<dbReference type="GO" id="GO:0008168">
    <property type="term" value="F:methyltransferase activity"/>
    <property type="evidence" value="ECO:0007669"/>
    <property type="project" value="UniProtKB-KW"/>
</dbReference>
<sequence>MSINKQAIKLHNQALDLVYSDKALNEDDRYFILEHYNEGINQHHKLIGAFFTPLTLARDFRVINNCDNGRIIDLCAGIGRLAYHYQNRYSYGVSNEITCIEINREYVEVGKKVVPEANWILADIFDVNYDELGVFDLAISNPPYGKFKSSNNTMKLDFEFQCLLLASKIAKEGAFILSQNSAPFKYSGSREYVDRFSKKYNDFLIKHNLTINIIAVQ</sequence>
<accession>A0ABT6Q4R1</accession>
<evidence type="ECO:0000256" key="2">
    <source>
        <dbReference type="ARBA" id="ARBA00022691"/>
    </source>
</evidence>
<protein>
    <submittedName>
        <fullName evidence="4">Methyltransferase</fullName>
    </submittedName>
</protein>
<dbReference type="InterPro" id="IPR007848">
    <property type="entry name" value="Small_mtfrase_dom"/>
</dbReference>
<keyword evidence="2" id="KW-0949">S-adenosyl-L-methionine</keyword>
<dbReference type="Proteomes" id="UP001431775">
    <property type="component" value="Unassembled WGS sequence"/>
</dbReference>
<keyword evidence="1 4" id="KW-0808">Transferase</keyword>
<comment type="caution">
    <text evidence="4">The sequence shown here is derived from an EMBL/GenBank/DDBJ whole genome shotgun (WGS) entry which is preliminary data.</text>
</comment>